<dbReference type="eggNOG" id="ENOG50331FC">
    <property type="taxonomic scope" value="Bacteria"/>
</dbReference>
<feature type="region of interest" description="Disordered" evidence="1">
    <location>
        <begin position="1"/>
        <end position="21"/>
    </location>
</feature>
<dbReference type="STRING" id="1121022.GCA_000376105_04001"/>
<organism evidence="2 3">
    <name type="scientific">Asticcacaulis benevestitus DSM 16100 = ATCC BAA-896</name>
    <dbReference type="NCBI Taxonomy" id="1121022"/>
    <lineage>
        <taxon>Bacteria</taxon>
        <taxon>Pseudomonadati</taxon>
        <taxon>Pseudomonadota</taxon>
        <taxon>Alphaproteobacteria</taxon>
        <taxon>Caulobacterales</taxon>
        <taxon>Caulobacteraceae</taxon>
        <taxon>Asticcacaulis</taxon>
    </lineage>
</organism>
<keyword evidence="3" id="KW-1185">Reference proteome</keyword>
<sequence>MAYVGERHTAFVGPKEREAGEGGYNKAAKALAAFRPADGTAADTQCDQRRSDAQNYVITWTKPDGTKTVLQHDRGCMSAKNAELNKVLDELPADLGVAEWAKQLTEPGASRG</sequence>
<dbReference type="AlphaFoldDB" id="V4NPQ2"/>
<dbReference type="Proteomes" id="UP000017837">
    <property type="component" value="Unassembled WGS sequence"/>
</dbReference>
<gene>
    <name evidence="2" type="ORF">ABENE_20100</name>
</gene>
<evidence type="ECO:0000313" key="2">
    <source>
        <dbReference type="EMBL" id="ESQ83777.1"/>
    </source>
</evidence>
<proteinExistence type="predicted"/>
<accession>V4NPQ2</accession>
<reference evidence="2 3" key="1">
    <citation type="journal article" date="2014" name="Nature">
        <title>Sequential evolution of bacterial morphology by co-option of a developmental regulator.</title>
        <authorList>
            <person name="Jiang C."/>
            <person name="Brown P.J."/>
            <person name="Ducret A."/>
            <person name="Brun Y.V."/>
        </authorList>
    </citation>
    <scope>NUCLEOTIDE SEQUENCE [LARGE SCALE GENOMIC DNA]</scope>
    <source>
        <strain evidence="2 3">DSM 16100</strain>
    </source>
</reference>
<feature type="compositionally biased region" description="Basic and acidic residues" evidence="1">
    <location>
        <begin position="1"/>
        <end position="20"/>
    </location>
</feature>
<comment type="caution">
    <text evidence="2">The sequence shown here is derived from an EMBL/GenBank/DDBJ whole genome shotgun (WGS) entry which is preliminary data.</text>
</comment>
<name>V4NPQ2_9CAUL</name>
<evidence type="ECO:0000313" key="3">
    <source>
        <dbReference type="Proteomes" id="UP000017837"/>
    </source>
</evidence>
<protein>
    <submittedName>
        <fullName evidence="2">Uncharacterized protein</fullName>
    </submittedName>
</protein>
<dbReference type="EMBL" id="AWGB01000068">
    <property type="protein sequence ID" value="ESQ83777.1"/>
    <property type="molecule type" value="Genomic_DNA"/>
</dbReference>
<dbReference type="PATRIC" id="fig|1121022.4.peg.4118"/>
<evidence type="ECO:0000256" key="1">
    <source>
        <dbReference type="SAM" id="MobiDB-lite"/>
    </source>
</evidence>